<feature type="region of interest" description="Disordered" evidence="1">
    <location>
        <begin position="293"/>
        <end position="313"/>
    </location>
</feature>
<reference evidence="2 3" key="1">
    <citation type="submission" date="2010-05" db="EMBL/GenBank/DDBJ databases">
        <title>Complete sequence of Thermincola sp. JR.</title>
        <authorList>
            <consortium name="US DOE Joint Genome Institute"/>
            <person name="Lucas S."/>
            <person name="Copeland A."/>
            <person name="Lapidus A."/>
            <person name="Cheng J.-F."/>
            <person name="Bruce D."/>
            <person name="Goodwin L."/>
            <person name="Pitluck S."/>
            <person name="Chertkov O."/>
            <person name="Detter J.C."/>
            <person name="Han C."/>
            <person name="Tapia R."/>
            <person name="Land M."/>
            <person name="Hauser L."/>
            <person name="Kyrpides N."/>
            <person name="Mikhailova N."/>
            <person name="Hazen T.C."/>
            <person name="Woyke T."/>
        </authorList>
    </citation>
    <scope>NUCLEOTIDE SEQUENCE [LARGE SCALE GENOMIC DNA]</scope>
    <source>
        <strain evidence="2 3">JR</strain>
    </source>
</reference>
<gene>
    <name evidence="2" type="ordered locus">TherJR_2009</name>
</gene>
<protein>
    <submittedName>
        <fullName evidence="2">Integral membrane protein</fullName>
    </submittedName>
</protein>
<dbReference type="OrthoDB" id="4304666at2"/>
<dbReference type="KEGG" id="tjr:TherJR_2009"/>
<dbReference type="RefSeq" id="WP_013120859.1">
    <property type="nucleotide sequence ID" value="NC_014152.1"/>
</dbReference>
<evidence type="ECO:0000256" key="1">
    <source>
        <dbReference type="SAM" id="MobiDB-lite"/>
    </source>
</evidence>
<dbReference type="eggNOG" id="ENOG502ZKHR">
    <property type="taxonomic scope" value="Bacteria"/>
</dbReference>
<sequence>MLKVRVRDNSIQIGKHFSVDFQRTLRITDDGNTYPLPPGLGRFPVFKVEDYASKVPASWREHGGVFIPMYQREALWLNFNGAYWRPNAVKIAVGKINAISGKEWDQELKAEEQDYIVCPDQPWLDGINAGDGYIRQFVAMPLGMGYTVEGQVTGREEFGGIQIIVYDPKPGIFPDEQPDYRMDHLMLCESAVMSPPCCGEMGLAAGGKMKQSIYPDEYGIETWDQANYGRVYVHIVNSMMFRDITGLEPPPTPISAKTYTEYGFPWFDFLDEEKGDVSASGILSKVKSVKEMDKEKGFAPQQDDSSVEIPENQVKKIKLDPESVIDGKW</sequence>
<dbReference type="EMBL" id="CP002028">
    <property type="protein sequence ID" value="ADG82854.1"/>
    <property type="molecule type" value="Genomic_DNA"/>
</dbReference>
<organism evidence="2 3">
    <name type="scientific">Thermincola potens (strain JR)</name>
    <dbReference type="NCBI Taxonomy" id="635013"/>
    <lineage>
        <taxon>Bacteria</taxon>
        <taxon>Bacillati</taxon>
        <taxon>Bacillota</taxon>
        <taxon>Clostridia</taxon>
        <taxon>Eubacteriales</taxon>
        <taxon>Thermincolaceae</taxon>
        <taxon>Thermincola</taxon>
    </lineage>
</organism>
<dbReference type="STRING" id="635013.TherJR_2009"/>
<dbReference type="AlphaFoldDB" id="D5X8H8"/>
<evidence type="ECO:0000313" key="2">
    <source>
        <dbReference type="EMBL" id="ADG82854.1"/>
    </source>
</evidence>
<evidence type="ECO:0000313" key="3">
    <source>
        <dbReference type="Proteomes" id="UP000002377"/>
    </source>
</evidence>
<name>D5X8H8_THEPJ</name>
<dbReference type="Proteomes" id="UP000002377">
    <property type="component" value="Chromosome"/>
</dbReference>
<dbReference type="HOGENOM" id="CLU_027438_1_0_9"/>
<proteinExistence type="predicted"/>
<keyword evidence="3" id="KW-1185">Reference proteome</keyword>
<accession>D5X8H8</accession>